<dbReference type="EMBL" id="HACG01009957">
    <property type="protein sequence ID" value="CEK56822.1"/>
    <property type="molecule type" value="Transcribed_RNA"/>
</dbReference>
<evidence type="ECO:0000259" key="7">
    <source>
        <dbReference type="Pfam" id="PF21147"/>
    </source>
</evidence>
<evidence type="ECO:0000256" key="4">
    <source>
        <dbReference type="ARBA" id="ARBA00022777"/>
    </source>
</evidence>
<feature type="non-terminal residue" evidence="8">
    <location>
        <position position="81"/>
    </location>
</feature>
<dbReference type="InterPro" id="IPR049020">
    <property type="entry name" value="PRKAA1/2_AID"/>
</dbReference>
<gene>
    <name evidence="8" type="primary">ORF28608</name>
</gene>
<comment type="catalytic activity">
    <reaction evidence="6">
        <text>L-seryl-[protein] + ATP = O-phospho-L-seryl-[protein] + ADP + H(+)</text>
        <dbReference type="Rhea" id="RHEA:17989"/>
        <dbReference type="Rhea" id="RHEA-COMP:9863"/>
        <dbReference type="Rhea" id="RHEA-COMP:11604"/>
        <dbReference type="ChEBI" id="CHEBI:15378"/>
        <dbReference type="ChEBI" id="CHEBI:29999"/>
        <dbReference type="ChEBI" id="CHEBI:30616"/>
        <dbReference type="ChEBI" id="CHEBI:83421"/>
        <dbReference type="ChEBI" id="CHEBI:456216"/>
        <dbReference type="EC" id="2.7.11.1"/>
    </reaction>
</comment>
<feature type="non-terminal residue" evidence="8">
    <location>
        <position position="1"/>
    </location>
</feature>
<feature type="domain" description="PRKAA1/2 autoinhibitory" evidence="7">
    <location>
        <begin position="49"/>
        <end position="80"/>
    </location>
</feature>
<organism evidence="8">
    <name type="scientific">Arion vulgaris</name>
    <dbReference type="NCBI Taxonomy" id="1028688"/>
    <lineage>
        <taxon>Eukaryota</taxon>
        <taxon>Metazoa</taxon>
        <taxon>Spiralia</taxon>
        <taxon>Lophotrochozoa</taxon>
        <taxon>Mollusca</taxon>
        <taxon>Gastropoda</taxon>
        <taxon>Heterobranchia</taxon>
        <taxon>Euthyneura</taxon>
        <taxon>Panpulmonata</taxon>
        <taxon>Eupulmonata</taxon>
        <taxon>Stylommatophora</taxon>
        <taxon>Helicina</taxon>
        <taxon>Arionoidea</taxon>
        <taxon>Arionidae</taxon>
        <taxon>Arion</taxon>
    </lineage>
</organism>
<dbReference type="InterPro" id="IPR011009">
    <property type="entry name" value="Kinase-like_dom_sf"/>
</dbReference>
<evidence type="ECO:0000256" key="1">
    <source>
        <dbReference type="ARBA" id="ARBA00012513"/>
    </source>
</evidence>
<protein>
    <recommendedName>
        <fullName evidence="1">non-specific serine/threonine protein kinase</fullName>
        <ecNumber evidence="1">2.7.11.1</ecNumber>
    </recommendedName>
</protein>
<keyword evidence="3" id="KW-0808">Transferase</keyword>
<evidence type="ECO:0000256" key="6">
    <source>
        <dbReference type="ARBA" id="ARBA00048679"/>
    </source>
</evidence>
<dbReference type="Gene3D" id="1.10.8.10">
    <property type="entry name" value="DNA helicase RuvA subunit, C-terminal domain"/>
    <property type="match status" value="1"/>
</dbReference>
<accession>A0A0B6YKV2</accession>
<sequence length="81" mass="9469">EGAVLLLSHMLKVNPFERATIKEIRESAWFKKDLPDYLFPTFTQDTSTVDTWIVREICEKFDVEENVVLRALLAKNVHSQF</sequence>
<keyword evidence="4" id="KW-0418">Kinase</keyword>
<dbReference type="AlphaFoldDB" id="A0A0B6YKV2"/>
<keyword evidence="2" id="KW-0723">Serine/threonine-protein kinase</keyword>
<evidence type="ECO:0000313" key="8">
    <source>
        <dbReference type="EMBL" id="CEK56822.1"/>
    </source>
</evidence>
<dbReference type="Pfam" id="PF21147">
    <property type="entry name" value="AMPK_alpha_AID"/>
    <property type="match status" value="1"/>
</dbReference>
<name>A0A0B6YKV2_9EUPU</name>
<comment type="catalytic activity">
    <reaction evidence="5">
        <text>L-threonyl-[protein] + ATP = O-phospho-L-threonyl-[protein] + ADP + H(+)</text>
        <dbReference type="Rhea" id="RHEA:46608"/>
        <dbReference type="Rhea" id="RHEA-COMP:11060"/>
        <dbReference type="Rhea" id="RHEA-COMP:11605"/>
        <dbReference type="ChEBI" id="CHEBI:15378"/>
        <dbReference type="ChEBI" id="CHEBI:30013"/>
        <dbReference type="ChEBI" id="CHEBI:30616"/>
        <dbReference type="ChEBI" id="CHEBI:61977"/>
        <dbReference type="ChEBI" id="CHEBI:456216"/>
        <dbReference type="EC" id="2.7.11.1"/>
    </reaction>
</comment>
<evidence type="ECO:0000256" key="2">
    <source>
        <dbReference type="ARBA" id="ARBA00022527"/>
    </source>
</evidence>
<proteinExistence type="predicted"/>
<reference evidence="8" key="1">
    <citation type="submission" date="2014-12" db="EMBL/GenBank/DDBJ databases">
        <title>Insight into the proteome of Arion vulgaris.</title>
        <authorList>
            <person name="Aradska J."/>
            <person name="Bulat T."/>
            <person name="Smidak R."/>
            <person name="Sarate P."/>
            <person name="Gangsoo J."/>
            <person name="Sialana F."/>
            <person name="Bilban M."/>
            <person name="Lubec G."/>
        </authorList>
    </citation>
    <scope>NUCLEOTIDE SEQUENCE</scope>
    <source>
        <tissue evidence="8">Skin</tissue>
    </source>
</reference>
<dbReference type="SUPFAM" id="SSF56112">
    <property type="entry name" value="Protein kinase-like (PK-like)"/>
    <property type="match status" value="1"/>
</dbReference>
<evidence type="ECO:0000256" key="3">
    <source>
        <dbReference type="ARBA" id="ARBA00022679"/>
    </source>
</evidence>
<dbReference type="GO" id="GO:0004674">
    <property type="term" value="F:protein serine/threonine kinase activity"/>
    <property type="evidence" value="ECO:0007669"/>
    <property type="project" value="UniProtKB-KW"/>
</dbReference>
<dbReference type="EC" id="2.7.11.1" evidence="1"/>
<evidence type="ECO:0000256" key="5">
    <source>
        <dbReference type="ARBA" id="ARBA00047899"/>
    </source>
</evidence>